<evidence type="ECO:0000256" key="1">
    <source>
        <dbReference type="SAM" id="MobiDB-lite"/>
    </source>
</evidence>
<proteinExistence type="predicted"/>
<feature type="compositionally biased region" description="Basic and acidic residues" evidence="1">
    <location>
        <begin position="1"/>
        <end position="10"/>
    </location>
</feature>
<gene>
    <name evidence="2" type="ORF">RRG08_063355</name>
</gene>
<feature type="compositionally biased region" description="Low complexity" evidence="1">
    <location>
        <begin position="24"/>
        <end position="36"/>
    </location>
</feature>
<feature type="region of interest" description="Disordered" evidence="1">
    <location>
        <begin position="1"/>
        <end position="139"/>
    </location>
</feature>
<evidence type="ECO:0000313" key="3">
    <source>
        <dbReference type="Proteomes" id="UP001283361"/>
    </source>
</evidence>
<feature type="compositionally biased region" description="Acidic residues" evidence="1">
    <location>
        <begin position="85"/>
        <end position="114"/>
    </location>
</feature>
<evidence type="ECO:0000313" key="2">
    <source>
        <dbReference type="EMBL" id="KAK3798341.1"/>
    </source>
</evidence>
<feature type="compositionally biased region" description="Basic and acidic residues" evidence="1">
    <location>
        <begin position="130"/>
        <end position="139"/>
    </location>
</feature>
<comment type="caution">
    <text evidence="2">The sequence shown here is derived from an EMBL/GenBank/DDBJ whole genome shotgun (WGS) entry which is preliminary data.</text>
</comment>
<reference evidence="2" key="1">
    <citation type="journal article" date="2023" name="G3 (Bethesda)">
        <title>A reference genome for the long-term kleptoplast-retaining sea slug Elysia crispata morphotype clarki.</title>
        <authorList>
            <person name="Eastman K.E."/>
            <person name="Pendleton A.L."/>
            <person name="Shaikh M.A."/>
            <person name="Suttiyut T."/>
            <person name="Ogas R."/>
            <person name="Tomko P."/>
            <person name="Gavelis G."/>
            <person name="Widhalm J.R."/>
            <person name="Wisecaver J.H."/>
        </authorList>
    </citation>
    <scope>NUCLEOTIDE SEQUENCE</scope>
    <source>
        <strain evidence="2">ECLA1</strain>
    </source>
</reference>
<feature type="compositionally biased region" description="Polar residues" evidence="1">
    <location>
        <begin position="11"/>
        <end position="23"/>
    </location>
</feature>
<organism evidence="2 3">
    <name type="scientific">Elysia crispata</name>
    <name type="common">lettuce slug</name>
    <dbReference type="NCBI Taxonomy" id="231223"/>
    <lineage>
        <taxon>Eukaryota</taxon>
        <taxon>Metazoa</taxon>
        <taxon>Spiralia</taxon>
        <taxon>Lophotrochozoa</taxon>
        <taxon>Mollusca</taxon>
        <taxon>Gastropoda</taxon>
        <taxon>Heterobranchia</taxon>
        <taxon>Euthyneura</taxon>
        <taxon>Panpulmonata</taxon>
        <taxon>Sacoglossa</taxon>
        <taxon>Placobranchoidea</taxon>
        <taxon>Plakobranchidae</taxon>
        <taxon>Elysia</taxon>
    </lineage>
</organism>
<dbReference type="AlphaFoldDB" id="A0AAE1B3N0"/>
<dbReference type="EMBL" id="JAWDGP010000692">
    <property type="protein sequence ID" value="KAK3798341.1"/>
    <property type="molecule type" value="Genomic_DNA"/>
</dbReference>
<dbReference type="Proteomes" id="UP001283361">
    <property type="component" value="Unassembled WGS sequence"/>
</dbReference>
<sequence length="272" mass="29377">MERAAVKDQETNTTLDLSENVADSSNAGSTTNSSSNKVNLPARNISTAPVFSRPRGLEAVLEEDEGSVSARSPLPPEPDGRGSPEDADMGTEGEDDGGGEEGGEAEGEEADDEMMDNKSSGKARKSKCRGGGEDSKFKASKADGKVKFHTINKAKSKAYKCRGRNITMSKLLRPIAEFVFYIPTKTPGVQQVCRADFGNFQVLVKAAIDTRVLLDRAIEQFDLPILIEFRIGFNASSRSVPICFKDCVRLEGTKTGRGRTYFRYNVAASCGS</sequence>
<keyword evidence="3" id="KW-1185">Reference proteome</keyword>
<accession>A0AAE1B3N0</accession>
<protein>
    <submittedName>
        <fullName evidence="2">Uncharacterized protein</fullName>
    </submittedName>
</protein>
<name>A0AAE1B3N0_9GAST</name>